<evidence type="ECO:0000256" key="5">
    <source>
        <dbReference type="ARBA" id="ARBA00022962"/>
    </source>
</evidence>
<dbReference type="NCBIfam" id="TIGR01855">
    <property type="entry name" value="IMP_synth_hisH"/>
    <property type="match status" value="1"/>
</dbReference>
<accession>A0A6J6EXT1</accession>
<comment type="catalytic activity">
    <reaction evidence="9">
        <text>L-glutamine + H2O = L-glutamate + NH4(+)</text>
        <dbReference type="Rhea" id="RHEA:15889"/>
        <dbReference type="ChEBI" id="CHEBI:15377"/>
        <dbReference type="ChEBI" id="CHEBI:28938"/>
        <dbReference type="ChEBI" id="CHEBI:29985"/>
        <dbReference type="ChEBI" id="CHEBI:58359"/>
        <dbReference type="EC" id="3.5.1.2"/>
    </reaction>
</comment>
<gene>
    <name evidence="11" type="ORF">UFOPK1684_01445</name>
</gene>
<dbReference type="HAMAP" id="MF_00278">
    <property type="entry name" value="HisH"/>
    <property type="match status" value="1"/>
</dbReference>
<dbReference type="PANTHER" id="PTHR42701:SF1">
    <property type="entry name" value="IMIDAZOLE GLYCEROL PHOSPHATE SYNTHASE SUBUNIT HISH"/>
    <property type="match status" value="1"/>
</dbReference>
<dbReference type="InterPro" id="IPR010139">
    <property type="entry name" value="Imidazole-glycPsynth_HisH"/>
</dbReference>
<dbReference type="SUPFAM" id="SSF52317">
    <property type="entry name" value="Class I glutamine amidotransferase-like"/>
    <property type="match status" value="1"/>
</dbReference>
<comment type="pathway">
    <text evidence="1">Amino-acid biosynthesis; L-histidine biosynthesis; L-histidine from 5-phospho-alpha-D-ribose 1-diphosphate: step 5/9.</text>
</comment>
<sequence>MSAPNITIVDYGLGNLMSVSQAVTHVGANPIVTADPEVVAAAERIILPGVGAFAVAMGFLEGLGLDQALTAANSRGTPLLGICLGMQLLFSESLEFGQTAGLGFIDGTVRPVVGDGAQGQAVRSTHIGWRNLDVADAGVDHRLLAETESDDSVYFVHSYSGHSTNPRHTLATVDYAGAAIAAVVGVDNVLGVQFHPEKSGPAGLRILGNFCGR</sequence>
<evidence type="ECO:0000256" key="9">
    <source>
        <dbReference type="ARBA" id="ARBA00049534"/>
    </source>
</evidence>
<dbReference type="Pfam" id="PF00117">
    <property type="entry name" value="GATase"/>
    <property type="match status" value="1"/>
</dbReference>
<keyword evidence="6" id="KW-0368">Histidine biosynthesis</keyword>
<name>A0A6J6EXT1_9ZZZZ</name>
<proteinExistence type="inferred from homology"/>
<dbReference type="PROSITE" id="PS51273">
    <property type="entry name" value="GATASE_TYPE_1"/>
    <property type="match status" value="1"/>
</dbReference>
<feature type="domain" description="Glutamine amidotransferase" evidence="10">
    <location>
        <begin position="8"/>
        <end position="210"/>
    </location>
</feature>
<dbReference type="Gene3D" id="3.40.50.880">
    <property type="match status" value="1"/>
</dbReference>
<dbReference type="CDD" id="cd01748">
    <property type="entry name" value="GATase1_IGP_Synthase"/>
    <property type="match status" value="1"/>
</dbReference>
<dbReference type="PIRSF" id="PIRSF000495">
    <property type="entry name" value="Amidotransf_hisH"/>
    <property type="match status" value="1"/>
</dbReference>
<keyword evidence="3" id="KW-0028">Amino-acid biosynthesis</keyword>
<dbReference type="AlphaFoldDB" id="A0A6J6EXT1"/>
<dbReference type="EMBL" id="CAEZTM010000103">
    <property type="protein sequence ID" value="CAB4581440.1"/>
    <property type="molecule type" value="Genomic_DNA"/>
</dbReference>
<dbReference type="UniPathway" id="UPA00031">
    <property type="reaction ID" value="UER00010"/>
</dbReference>
<organism evidence="11">
    <name type="scientific">freshwater metagenome</name>
    <dbReference type="NCBI Taxonomy" id="449393"/>
    <lineage>
        <taxon>unclassified sequences</taxon>
        <taxon>metagenomes</taxon>
        <taxon>ecological metagenomes</taxon>
    </lineage>
</organism>
<dbReference type="InterPro" id="IPR029062">
    <property type="entry name" value="Class_I_gatase-like"/>
</dbReference>
<keyword evidence="4" id="KW-0378">Hydrolase</keyword>
<comment type="catalytic activity">
    <reaction evidence="8">
        <text>5-[(5-phospho-1-deoxy-D-ribulos-1-ylimino)methylamino]-1-(5-phospho-beta-D-ribosyl)imidazole-4-carboxamide + L-glutamine = D-erythro-1-(imidazol-4-yl)glycerol 3-phosphate + 5-amino-1-(5-phospho-beta-D-ribosyl)imidazole-4-carboxamide + L-glutamate + H(+)</text>
        <dbReference type="Rhea" id="RHEA:24793"/>
        <dbReference type="ChEBI" id="CHEBI:15378"/>
        <dbReference type="ChEBI" id="CHEBI:29985"/>
        <dbReference type="ChEBI" id="CHEBI:58278"/>
        <dbReference type="ChEBI" id="CHEBI:58359"/>
        <dbReference type="ChEBI" id="CHEBI:58475"/>
        <dbReference type="ChEBI" id="CHEBI:58525"/>
        <dbReference type="EC" id="4.3.2.10"/>
    </reaction>
</comment>
<evidence type="ECO:0000256" key="4">
    <source>
        <dbReference type="ARBA" id="ARBA00022801"/>
    </source>
</evidence>
<dbReference type="GO" id="GO:0000107">
    <property type="term" value="F:imidazoleglycerol-phosphate synthase activity"/>
    <property type="evidence" value="ECO:0007669"/>
    <property type="project" value="TreeGrafter"/>
</dbReference>
<keyword evidence="5" id="KW-0315">Glutamine amidotransferase</keyword>
<evidence type="ECO:0000256" key="1">
    <source>
        <dbReference type="ARBA" id="ARBA00005091"/>
    </source>
</evidence>
<reference evidence="11" key="1">
    <citation type="submission" date="2020-05" db="EMBL/GenBank/DDBJ databases">
        <authorList>
            <person name="Chiriac C."/>
            <person name="Salcher M."/>
            <person name="Ghai R."/>
            <person name="Kavagutti S V."/>
        </authorList>
    </citation>
    <scope>NUCLEOTIDE SEQUENCE</scope>
</reference>
<evidence type="ECO:0000256" key="6">
    <source>
        <dbReference type="ARBA" id="ARBA00023102"/>
    </source>
</evidence>
<dbReference type="PANTHER" id="PTHR42701">
    <property type="entry name" value="IMIDAZOLE GLYCEROL PHOSPHATE SYNTHASE SUBUNIT HISH"/>
    <property type="match status" value="1"/>
</dbReference>
<keyword evidence="7" id="KW-0456">Lyase</keyword>
<evidence type="ECO:0000256" key="3">
    <source>
        <dbReference type="ARBA" id="ARBA00022605"/>
    </source>
</evidence>
<dbReference type="GO" id="GO:0016829">
    <property type="term" value="F:lyase activity"/>
    <property type="evidence" value="ECO:0007669"/>
    <property type="project" value="UniProtKB-KW"/>
</dbReference>
<protein>
    <submittedName>
        <fullName evidence="11">Unannotated protein</fullName>
    </submittedName>
</protein>
<dbReference type="GO" id="GO:0004359">
    <property type="term" value="F:glutaminase activity"/>
    <property type="evidence" value="ECO:0007669"/>
    <property type="project" value="UniProtKB-EC"/>
</dbReference>
<evidence type="ECO:0000256" key="8">
    <source>
        <dbReference type="ARBA" id="ARBA00047838"/>
    </source>
</evidence>
<evidence type="ECO:0000313" key="11">
    <source>
        <dbReference type="EMBL" id="CAB4581440.1"/>
    </source>
</evidence>
<dbReference type="GO" id="GO:0000105">
    <property type="term" value="P:L-histidine biosynthetic process"/>
    <property type="evidence" value="ECO:0007669"/>
    <property type="project" value="UniProtKB-UniPathway"/>
</dbReference>
<comment type="subunit">
    <text evidence="2">Heterodimer of HisH and HisF.</text>
</comment>
<evidence type="ECO:0000259" key="10">
    <source>
        <dbReference type="Pfam" id="PF00117"/>
    </source>
</evidence>
<dbReference type="InterPro" id="IPR017926">
    <property type="entry name" value="GATASE"/>
</dbReference>
<evidence type="ECO:0000256" key="7">
    <source>
        <dbReference type="ARBA" id="ARBA00023239"/>
    </source>
</evidence>
<evidence type="ECO:0000256" key="2">
    <source>
        <dbReference type="ARBA" id="ARBA00011152"/>
    </source>
</evidence>